<sequence>MAWHHMQDTRGIRPSQYGFVKSRSCLTNLISFYDSDLGDEGKAVDVVYLDFSKVFDTISHCSPLMKLAAHVLDRYILHWVQTCLDGWAQRVVANGNKSRWQLVTSGIPQDSVLGPVMFHISTDDLDERIECIFSQFTDNTKLGRSVDLLEGRKALQRDLDRLDRWAEGQRYEVQ</sequence>
<dbReference type="SUPFAM" id="SSF56672">
    <property type="entry name" value="DNA/RNA polymerases"/>
    <property type="match status" value="1"/>
</dbReference>
<organism evidence="2 3">
    <name type="scientific">Willisornis vidua</name>
    <name type="common">Xingu scale-backed antbird</name>
    <dbReference type="NCBI Taxonomy" id="1566151"/>
    <lineage>
        <taxon>Eukaryota</taxon>
        <taxon>Metazoa</taxon>
        <taxon>Chordata</taxon>
        <taxon>Craniata</taxon>
        <taxon>Vertebrata</taxon>
        <taxon>Euteleostomi</taxon>
        <taxon>Archelosauria</taxon>
        <taxon>Archosauria</taxon>
        <taxon>Dinosauria</taxon>
        <taxon>Saurischia</taxon>
        <taxon>Theropoda</taxon>
        <taxon>Coelurosauria</taxon>
        <taxon>Aves</taxon>
        <taxon>Neognathae</taxon>
        <taxon>Neoaves</taxon>
        <taxon>Telluraves</taxon>
        <taxon>Australaves</taxon>
        <taxon>Passeriformes</taxon>
        <taxon>Thamnophilidae</taxon>
        <taxon>Willisornis</taxon>
    </lineage>
</organism>
<keyword evidence="3" id="KW-1185">Reference proteome</keyword>
<dbReference type="Proteomes" id="UP001145742">
    <property type="component" value="Unassembled WGS sequence"/>
</dbReference>
<evidence type="ECO:0000259" key="1">
    <source>
        <dbReference type="PROSITE" id="PS50878"/>
    </source>
</evidence>
<evidence type="ECO:0000313" key="3">
    <source>
        <dbReference type="Proteomes" id="UP001145742"/>
    </source>
</evidence>
<dbReference type="Pfam" id="PF00078">
    <property type="entry name" value="RVT_1"/>
    <property type="match status" value="1"/>
</dbReference>
<proteinExistence type="predicted"/>
<dbReference type="InterPro" id="IPR000477">
    <property type="entry name" value="RT_dom"/>
</dbReference>
<evidence type="ECO:0000313" key="2">
    <source>
        <dbReference type="EMBL" id="KAJ7418106.1"/>
    </source>
</evidence>
<protein>
    <submittedName>
        <fullName evidence="2">Rna-directed dna polymerase from mobile element jockey-like</fullName>
    </submittedName>
</protein>
<dbReference type="PANTHER" id="PTHR33332">
    <property type="entry name" value="REVERSE TRANSCRIPTASE DOMAIN-CONTAINING PROTEIN"/>
    <property type="match status" value="1"/>
</dbReference>
<gene>
    <name evidence="2" type="ORF">WISP_61104</name>
</gene>
<dbReference type="PROSITE" id="PS50878">
    <property type="entry name" value="RT_POL"/>
    <property type="match status" value="1"/>
</dbReference>
<accession>A0ABQ9DF53</accession>
<name>A0ABQ9DF53_9PASS</name>
<feature type="domain" description="Reverse transcriptase" evidence="1">
    <location>
        <begin position="1"/>
        <end position="174"/>
    </location>
</feature>
<dbReference type="EMBL" id="WHWB01033698">
    <property type="protein sequence ID" value="KAJ7418106.1"/>
    <property type="molecule type" value="Genomic_DNA"/>
</dbReference>
<reference evidence="2" key="1">
    <citation type="submission" date="2019-10" db="EMBL/GenBank/DDBJ databases">
        <authorList>
            <person name="Soares A.E.R."/>
            <person name="Aleixo A."/>
            <person name="Schneider P."/>
            <person name="Miyaki C.Y."/>
            <person name="Schneider M.P."/>
            <person name="Mello C."/>
            <person name="Vasconcelos A.T.R."/>
        </authorList>
    </citation>
    <scope>NUCLEOTIDE SEQUENCE</scope>
    <source>
        <tissue evidence="2">Muscle</tissue>
    </source>
</reference>
<comment type="caution">
    <text evidence="2">The sequence shown here is derived from an EMBL/GenBank/DDBJ whole genome shotgun (WGS) entry which is preliminary data.</text>
</comment>
<dbReference type="InterPro" id="IPR043502">
    <property type="entry name" value="DNA/RNA_pol_sf"/>
</dbReference>